<dbReference type="EMBL" id="AB712291">
    <property type="protein sequence ID" value="BAM20913.1"/>
    <property type="molecule type" value="Genomic_DNA"/>
</dbReference>
<gene>
    <name evidence="2" type="primary">efb47</name>
</gene>
<keyword evidence="2" id="KW-0540">Nuclease</keyword>
<dbReference type="RefSeq" id="YP_006488774.1">
    <property type="nucleotide sequence ID" value="NC_018086.1"/>
</dbReference>
<dbReference type="InterPro" id="IPR003615">
    <property type="entry name" value="HNH_nuc"/>
</dbReference>
<dbReference type="Proteomes" id="UP000006172">
    <property type="component" value="Segment"/>
</dbReference>
<protein>
    <submittedName>
        <fullName evidence="2">HNH homing endonuclease</fullName>
    </submittedName>
</protein>
<evidence type="ECO:0000313" key="3">
    <source>
        <dbReference type="Proteomes" id="UP000006172"/>
    </source>
</evidence>
<dbReference type="SUPFAM" id="SSF54060">
    <property type="entry name" value="His-Me finger endonucleases"/>
    <property type="match status" value="1"/>
</dbReference>
<dbReference type="Pfam" id="PF13392">
    <property type="entry name" value="HNH_3"/>
    <property type="match status" value="1"/>
</dbReference>
<dbReference type="GO" id="GO:0004519">
    <property type="term" value="F:endonuclease activity"/>
    <property type="evidence" value="ECO:0007669"/>
    <property type="project" value="UniProtKB-KW"/>
</dbReference>
<evidence type="ECO:0000259" key="1">
    <source>
        <dbReference type="Pfam" id="PF13392"/>
    </source>
</evidence>
<dbReference type="GeneID" id="13165321"/>
<evidence type="ECO:0000313" key="2">
    <source>
        <dbReference type="EMBL" id="BAM20913.1"/>
    </source>
</evidence>
<keyword evidence="3" id="KW-1185">Reference proteome</keyword>
<proteinExistence type="predicted"/>
<dbReference type="OrthoDB" id="21336at10239"/>
<dbReference type="KEGG" id="vg:13165321"/>
<feature type="domain" description="HNH nuclease" evidence="1">
    <location>
        <begin position="69"/>
        <end position="112"/>
    </location>
</feature>
<reference evidence="2 3" key="1">
    <citation type="journal article" date="2012" name="J. Virol.">
        <title>Complete Genome Sequence of Bacteriophage BC-611 Specifically Infecting Enterococcus faecalis Strain NP-10011.</title>
        <authorList>
            <person name="Horiuchi T."/>
            <person name="Sakka M."/>
            <person name="Hayashi A."/>
            <person name="Shimada T."/>
            <person name="Kimura T."/>
            <person name="Sakka K."/>
        </authorList>
    </citation>
    <scope>NUCLEOTIDE SEQUENCE [LARGE SCALE GENOMIC DNA]</scope>
</reference>
<dbReference type="Gene3D" id="3.90.75.20">
    <property type="match status" value="1"/>
</dbReference>
<keyword evidence="2" id="KW-0378">Hydrolase</keyword>
<sequence>MTNWMPLKGFENTHEINLNGEVKSLSRVIYNAGTGAYYEKPEKILKPTLNHAKGYLKVGIRVNGKNHQRYIHRLLYETFVGDIPEGYEINHIDEDNLNNDLSNLECITPIQNKHHGTRITRCAKGHEKPVIIEFEDGSTEYFDSATKLSKKYPKYLFSNVCQAVKNGKPYKGARFFRG</sequence>
<name>I4DSM3_9CAUD</name>
<organism evidence="2 3">
    <name type="scientific">Enterococcus phage BC611</name>
    <dbReference type="NCBI Taxonomy" id="1173135"/>
    <lineage>
        <taxon>Viruses</taxon>
        <taxon>Duplodnaviria</taxon>
        <taxon>Heunggongvirae</taxon>
        <taxon>Uroviricota</taxon>
        <taxon>Caudoviricetes</taxon>
        <taxon>Saphexavirus</taxon>
        <taxon>Saphexavirus BC611</taxon>
    </lineage>
</organism>
<accession>I4DSM3</accession>
<dbReference type="InterPro" id="IPR044925">
    <property type="entry name" value="His-Me_finger_sf"/>
</dbReference>
<keyword evidence="2" id="KW-0255">Endonuclease</keyword>